<protein>
    <recommendedName>
        <fullName evidence="4">DUF3108 domain-containing protein</fullName>
    </recommendedName>
</protein>
<organism evidence="2 3">
    <name type="scientific">Porphyromonas gingivalis (strain ATCC BAA-308 / W83)</name>
    <dbReference type="NCBI Taxonomy" id="242619"/>
    <lineage>
        <taxon>Bacteria</taxon>
        <taxon>Pseudomonadati</taxon>
        <taxon>Bacteroidota</taxon>
        <taxon>Bacteroidia</taxon>
        <taxon>Bacteroidales</taxon>
        <taxon>Porphyromonadaceae</taxon>
        <taxon>Porphyromonas</taxon>
    </lineage>
</organism>
<keyword evidence="1" id="KW-0812">Transmembrane</keyword>
<sequence length="313" mass="36484">MRRRSGTGFLLLFLLTAYCLYLNHWKKRKGEMKAKQNISKKRNPFNCIVIILTTLYIISITSISLQAQQPISNDFSRTGECLSYTIYYKWGALMPRAGDASLSFEKQDRGFRSRLLFRTAPFFDAIFSMRDTLDCNLDHKMRIVDGQKHVMEGGDYTMDLIHFSRQDDRNRIHTKRFRNGESRIDTVEITNQISLDMIGAILYLRSTDWSKSTKERIPVRIFAGKKGIDCFFQYESSEVQKTKKGINYHTHRVSMLINESETFKNPKKAITIWLTNDANRIPVRIRMELRIGAAEVYLKSVEGLRHPLSSRTR</sequence>
<gene>
    <name evidence="2" type="ordered locus">PG_1083</name>
</gene>
<keyword evidence="1" id="KW-0472">Membrane</keyword>
<dbReference type="Pfam" id="PF11306">
    <property type="entry name" value="DUF3108"/>
    <property type="match status" value="1"/>
</dbReference>
<evidence type="ECO:0008006" key="4">
    <source>
        <dbReference type="Google" id="ProtNLM"/>
    </source>
</evidence>
<evidence type="ECO:0000313" key="3">
    <source>
        <dbReference type="Proteomes" id="UP000000588"/>
    </source>
</evidence>
<dbReference type="HOGENOM" id="CLU_073797_1_0_10"/>
<dbReference type="EnsemblBacteria" id="AAQ66197">
    <property type="protein sequence ID" value="AAQ66197"/>
    <property type="gene ID" value="PG_1083"/>
</dbReference>
<name>Q7MVH8_PORGI</name>
<dbReference type="KEGG" id="pgi:PG_1083"/>
<evidence type="ECO:0000256" key="1">
    <source>
        <dbReference type="SAM" id="Phobius"/>
    </source>
</evidence>
<feature type="transmembrane region" description="Helical" evidence="1">
    <location>
        <begin position="6"/>
        <end position="24"/>
    </location>
</feature>
<dbReference type="EMBL" id="AE015924">
    <property type="protein sequence ID" value="AAQ66197.1"/>
    <property type="molecule type" value="Genomic_DNA"/>
</dbReference>
<dbReference type="eggNOG" id="COG3170">
    <property type="taxonomic scope" value="Bacteria"/>
</dbReference>
<accession>Q7MVH8</accession>
<feature type="transmembrane region" description="Helical" evidence="1">
    <location>
        <begin position="45"/>
        <end position="65"/>
    </location>
</feature>
<dbReference type="InterPro" id="IPR021457">
    <property type="entry name" value="DUF3108"/>
</dbReference>
<dbReference type="Proteomes" id="UP000000588">
    <property type="component" value="Chromosome"/>
</dbReference>
<dbReference type="STRING" id="242619.PG_1083"/>
<evidence type="ECO:0000313" key="2">
    <source>
        <dbReference type="EMBL" id="AAQ66197.1"/>
    </source>
</evidence>
<reference evidence="2 3" key="1">
    <citation type="journal article" date="2003" name="J. Bacteriol.">
        <title>Complete genome sequence of the oral pathogenic bacterium Porphyromonas gingivalis strain W83.</title>
        <authorList>
            <person name="Nelson K."/>
            <person name="Fleishmann R."/>
            <person name="DeBoy R."/>
            <person name="Paulsen I."/>
            <person name="Fouts D."/>
            <person name="Eisen J."/>
            <person name="Daugherty S."/>
            <person name="Dodson R."/>
            <person name="Durkin A."/>
            <person name="Gwinn M."/>
            <person name="Haft D."/>
            <person name="Kolonay J."/>
            <person name="Nelson W."/>
            <person name="White O."/>
            <person name="Mason T."/>
            <person name="Tallon L."/>
            <person name="Gray J."/>
            <person name="Granger D."/>
            <person name="Tettelin H."/>
            <person name="Dong H."/>
            <person name="Galvin J."/>
            <person name="Duncan M."/>
            <person name="Dewhirst F."/>
            <person name="Fraser C."/>
        </authorList>
    </citation>
    <scope>NUCLEOTIDE SEQUENCE [LARGE SCALE GENOMIC DNA]</scope>
    <source>
        <strain evidence="3">ATCC BAA-308 / W83</strain>
    </source>
</reference>
<keyword evidence="1" id="KW-1133">Transmembrane helix</keyword>
<dbReference type="AlphaFoldDB" id="Q7MVH8"/>
<proteinExistence type="predicted"/>
<keyword evidence="3" id="KW-1185">Reference proteome</keyword>